<dbReference type="RefSeq" id="WP_058294252.1">
    <property type="nucleotide sequence ID" value="NZ_LN890327.1"/>
</dbReference>
<reference evidence="8 9" key="1">
    <citation type="submission" date="2017-10" db="EMBL/GenBank/DDBJ databases">
        <title>Effective Description of Clostridium neonatale sp. nov. linked to necrotizing enterocolitis in neonates and a clarification of species assignable to the genus Clostridium (Prazmowski 1880) emend. Lawson and Rainey 2016.</title>
        <authorList>
            <person name="Bernard K."/>
            <person name="Burdz T."/>
            <person name="Wiebe D."/>
            <person name="Balcewich B."/>
            <person name="Alfa M."/>
            <person name="Bernier A.-M."/>
        </authorList>
    </citation>
    <scope>NUCLEOTIDE SEQUENCE [LARGE SCALE GENOMIC DNA]</scope>
    <source>
        <strain evidence="8 9">LCDC99A005</strain>
    </source>
</reference>
<gene>
    <name evidence="8" type="ORF">CQ394_15735</name>
</gene>
<evidence type="ECO:0000313" key="8">
    <source>
        <dbReference type="EMBL" id="PEG30086.1"/>
    </source>
</evidence>
<dbReference type="PANTHER" id="PTHR43077">
    <property type="entry name" value="TRANSPORT PERMEASE YVFS-RELATED"/>
    <property type="match status" value="1"/>
</dbReference>
<dbReference type="Pfam" id="PF12698">
    <property type="entry name" value="ABC2_membrane_3"/>
    <property type="match status" value="2"/>
</dbReference>
<feature type="transmembrane region" description="Helical" evidence="6">
    <location>
        <begin position="599"/>
        <end position="620"/>
    </location>
</feature>
<evidence type="ECO:0000256" key="1">
    <source>
        <dbReference type="ARBA" id="ARBA00004141"/>
    </source>
</evidence>
<dbReference type="NCBIfam" id="TIGR03061">
    <property type="entry name" value="pip_yhgE_Nterm"/>
    <property type="match status" value="1"/>
</dbReference>
<dbReference type="InterPro" id="IPR017501">
    <property type="entry name" value="Phage_infect_YhgE_C"/>
</dbReference>
<dbReference type="InterPro" id="IPR013525">
    <property type="entry name" value="ABC2_TM"/>
</dbReference>
<dbReference type="NCBIfam" id="TIGR03062">
    <property type="entry name" value="pip_yhgE_Cterm"/>
    <property type="match status" value="1"/>
</dbReference>
<evidence type="ECO:0000313" key="9">
    <source>
        <dbReference type="Proteomes" id="UP000220840"/>
    </source>
</evidence>
<comment type="caution">
    <text evidence="8">The sequence shown here is derived from an EMBL/GenBank/DDBJ whole genome shotgun (WGS) entry which is preliminary data.</text>
</comment>
<dbReference type="SUPFAM" id="SSF58104">
    <property type="entry name" value="Methyl-accepting chemotaxis protein (MCP) signaling domain"/>
    <property type="match status" value="1"/>
</dbReference>
<organism evidence="8 9">
    <name type="scientific">Clostridium neonatale</name>
    <dbReference type="NCBI Taxonomy" id="137838"/>
    <lineage>
        <taxon>Bacteria</taxon>
        <taxon>Bacillati</taxon>
        <taxon>Bacillota</taxon>
        <taxon>Clostridia</taxon>
        <taxon>Eubacteriales</taxon>
        <taxon>Clostridiaceae</taxon>
        <taxon>Clostridium</taxon>
    </lineage>
</organism>
<evidence type="ECO:0000256" key="3">
    <source>
        <dbReference type="ARBA" id="ARBA00022989"/>
    </source>
</evidence>
<dbReference type="EMBL" id="PDCJ01000002">
    <property type="protein sequence ID" value="PEG30086.1"/>
    <property type="molecule type" value="Genomic_DNA"/>
</dbReference>
<accession>A0A2A7MEK1</accession>
<feature type="domain" description="ABC-2 type transporter transmembrane" evidence="7">
    <location>
        <begin position="339"/>
        <end position="705"/>
    </location>
</feature>
<dbReference type="InterPro" id="IPR051328">
    <property type="entry name" value="T7SS_ABC-Transporter"/>
</dbReference>
<dbReference type="AlphaFoldDB" id="A0A2A7MEK1"/>
<feature type="transmembrane region" description="Helical" evidence="6">
    <location>
        <begin position="572"/>
        <end position="593"/>
    </location>
</feature>
<dbReference type="OrthoDB" id="9811483at2"/>
<dbReference type="GO" id="GO:0016020">
    <property type="term" value="C:membrane"/>
    <property type="evidence" value="ECO:0007669"/>
    <property type="project" value="UniProtKB-SubCell"/>
</dbReference>
<name>A0A2A7MEK1_9CLOT</name>
<keyword evidence="4 6" id="KW-0472">Membrane</keyword>
<evidence type="ECO:0000256" key="6">
    <source>
        <dbReference type="SAM" id="Phobius"/>
    </source>
</evidence>
<protein>
    <submittedName>
        <fullName evidence="8">YhgE/Pip domain-containing protein</fullName>
    </submittedName>
</protein>
<proteinExistence type="predicted"/>
<evidence type="ECO:0000256" key="4">
    <source>
        <dbReference type="ARBA" id="ARBA00023136"/>
    </source>
</evidence>
<evidence type="ECO:0000256" key="2">
    <source>
        <dbReference type="ARBA" id="ARBA00022692"/>
    </source>
</evidence>
<dbReference type="Proteomes" id="UP000220840">
    <property type="component" value="Unassembled WGS sequence"/>
</dbReference>
<feature type="transmembrane region" description="Helical" evidence="6">
    <location>
        <begin position="522"/>
        <end position="541"/>
    </location>
</feature>
<keyword evidence="5" id="KW-0175">Coiled coil</keyword>
<feature type="transmembrane region" description="Helical" evidence="6">
    <location>
        <begin position="16"/>
        <end position="38"/>
    </location>
</feature>
<feature type="coiled-coil region" evidence="5">
    <location>
        <begin position="450"/>
        <end position="477"/>
    </location>
</feature>
<keyword evidence="9" id="KW-1185">Reference proteome</keyword>
<dbReference type="Gene3D" id="3.40.1710.10">
    <property type="entry name" value="abc type-2 transporter like domain"/>
    <property type="match status" value="1"/>
</dbReference>
<dbReference type="STRING" id="137838.GCA_001458595_01385"/>
<dbReference type="PANTHER" id="PTHR43077:SF10">
    <property type="entry name" value="TRANSPORT PERMEASE PROTEIN"/>
    <property type="match status" value="1"/>
</dbReference>
<feature type="transmembrane region" description="Helical" evidence="6">
    <location>
        <begin position="632"/>
        <end position="651"/>
    </location>
</feature>
<evidence type="ECO:0000259" key="7">
    <source>
        <dbReference type="Pfam" id="PF12698"/>
    </source>
</evidence>
<feature type="transmembrane region" description="Helical" evidence="6">
    <location>
        <begin position="686"/>
        <end position="707"/>
    </location>
</feature>
<evidence type="ECO:0000256" key="5">
    <source>
        <dbReference type="SAM" id="Coils"/>
    </source>
</evidence>
<sequence length="729" mass="80493">MNNIIKIYKQDIKNIVTNYAAFITIIALCILPSMYAWFNIAASWDPYSKEATSQIQIGVVNNDAGAELNGTSINLGNTIIDELKNNDLLGWNFISEEEANDKLRNGNLYATIVIPSEFSSDMTSLITSDIKKGEIIYTVNEKINAIAPKLTSKGATGVQENISKALVETVSNALLTATKNASIEIENVKPKITNVYNILKDVQERFSDINDIVDLAYDGATNINDLSEKFQSDIPLLQDTINSSKELGNSVKEFVSTSRNSLNEISPTIKENIRIASDISKDISNYTSVVIDAINNGSDKAPEMIDNLISKTNNLDSLIKSILKILEALNKINPKLNDVITNLKNINTTINNFQNTLQNIKDDILAGGKPDLTLLNNIKDFSDNMNSLLSDLYFKYDSDILTKINDIFDSTYSTTDNIINALDEAESKLPQISNLLNTAGEGSEKAVSVIDNVRKNLPKAEEMLNELIDKMEKANNDKGISELLNLLKSDVQARSDFLANPVNLVEKQLFPMGNYGSAMTPFYTILSLWVGELLLVSILAVNPHEINTEEADSSKKEMITKYTVIESYFGKLLLFVSIGIIQALIVSIGDLYILKVYCLNQFLFVLVSILTSITFAFIIYTACSVLGNAGKVVGIVLLVFQIGGSGGTFPIELTPKFFQRIHPFLPFTYTISLMRESIGGIVREVLIKDIVVIISIIIGSALIGIFLKKPLSKIISNFTEKFEESHLGE</sequence>
<dbReference type="InterPro" id="IPR017500">
    <property type="entry name" value="Phage_infect_YhgE_N"/>
</dbReference>
<dbReference type="GO" id="GO:0140359">
    <property type="term" value="F:ABC-type transporter activity"/>
    <property type="evidence" value="ECO:0007669"/>
    <property type="project" value="InterPro"/>
</dbReference>
<keyword evidence="3 6" id="KW-1133">Transmembrane helix</keyword>
<comment type="subcellular location">
    <subcellularLocation>
        <location evidence="1">Membrane</location>
        <topology evidence="1">Multi-pass membrane protein</topology>
    </subcellularLocation>
</comment>
<keyword evidence="2 6" id="KW-0812">Transmembrane</keyword>
<feature type="domain" description="ABC-2 type transporter transmembrane" evidence="7">
    <location>
        <begin position="22"/>
        <end position="197"/>
    </location>
</feature>